<dbReference type="SUPFAM" id="SSF48726">
    <property type="entry name" value="Immunoglobulin"/>
    <property type="match status" value="1"/>
</dbReference>
<dbReference type="GO" id="GO:0002250">
    <property type="term" value="P:adaptive immune response"/>
    <property type="evidence" value="ECO:0007669"/>
    <property type="project" value="UniProtKB-KW"/>
</dbReference>
<evidence type="ECO:0000313" key="7">
    <source>
        <dbReference type="Proteomes" id="UP000694403"/>
    </source>
</evidence>
<dbReference type="PANTHER" id="PTHR23266">
    <property type="entry name" value="IMMUNOGLOBULIN HEAVY CHAIN"/>
    <property type="match status" value="1"/>
</dbReference>
<evidence type="ECO:0000256" key="4">
    <source>
        <dbReference type="SAM" id="MobiDB-lite"/>
    </source>
</evidence>
<dbReference type="GO" id="GO:0019814">
    <property type="term" value="C:immunoglobulin complex"/>
    <property type="evidence" value="ECO:0007669"/>
    <property type="project" value="UniProtKB-KW"/>
</dbReference>
<dbReference type="Gene3D" id="2.60.40.10">
    <property type="entry name" value="Immunoglobulins"/>
    <property type="match status" value="1"/>
</dbReference>
<dbReference type="SMART" id="SM00406">
    <property type="entry name" value="IGv"/>
    <property type="match status" value="1"/>
</dbReference>
<dbReference type="GO" id="GO:0005576">
    <property type="term" value="C:extracellular region"/>
    <property type="evidence" value="ECO:0007669"/>
    <property type="project" value="UniProtKB-ARBA"/>
</dbReference>
<dbReference type="AlphaFoldDB" id="A0A8C3SVX4"/>
<evidence type="ECO:0000259" key="5">
    <source>
        <dbReference type="PROSITE" id="PS50835"/>
    </source>
</evidence>
<evidence type="ECO:0000313" key="6">
    <source>
        <dbReference type="Ensembl" id="ENSCSRP00000021017.1"/>
    </source>
</evidence>
<accession>A0A8C3SVX4</accession>
<dbReference type="InterPro" id="IPR050199">
    <property type="entry name" value="IgHV"/>
</dbReference>
<reference evidence="6" key="1">
    <citation type="submission" date="2025-08" db="UniProtKB">
        <authorList>
            <consortium name="Ensembl"/>
        </authorList>
    </citation>
    <scope>IDENTIFICATION</scope>
</reference>
<dbReference type="Ensembl" id="ENSCSRT00000021945.1">
    <property type="protein sequence ID" value="ENSCSRP00000021017.1"/>
    <property type="gene ID" value="ENSCSRG00000015920.1"/>
</dbReference>
<name>A0A8C3SVX4_CHESE</name>
<proteinExistence type="predicted"/>
<dbReference type="InterPro" id="IPR013106">
    <property type="entry name" value="Ig_V-set"/>
</dbReference>
<organism evidence="6 7">
    <name type="scientific">Chelydra serpentina</name>
    <name type="common">Snapping turtle</name>
    <name type="synonym">Testudo serpentina</name>
    <dbReference type="NCBI Taxonomy" id="8475"/>
    <lineage>
        <taxon>Eukaryota</taxon>
        <taxon>Metazoa</taxon>
        <taxon>Chordata</taxon>
        <taxon>Craniata</taxon>
        <taxon>Vertebrata</taxon>
        <taxon>Euteleostomi</taxon>
        <taxon>Archelosauria</taxon>
        <taxon>Testudinata</taxon>
        <taxon>Testudines</taxon>
        <taxon>Cryptodira</taxon>
        <taxon>Durocryptodira</taxon>
        <taxon>Americhelydia</taxon>
        <taxon>Chelydroidea</taxon>
        <taxon>Chelydridae</taxon>
        <taxon>Chelydra</taxon>
    </lineage>
</organism>
<sequence>MCPLPGCLTQSGLEVRKPGEPTILKCAVTGADHSTSVMTWIRQAPRKGLEWLVYYYSQASIFYSPAIQGLYLQMYGLKEEDTAVYYCVRLGAAKRGAPGGSSHMGPETEKRPRQPCLQGWGSGLERGSRQSPPGYRRAGCAGLGEARPEALRVPVLCSTLNHPSCFMLAESHSGLENRVASSPSGVKAQGSSVRGLPEGAHGERQVC</sequence>
<evidence type="ECO:0000256" key="2">
    <source>
        <dbReference type="ARBA" id="ARBA00023130"/>
    </source>
</evidence>
<keyword evidence="1" id="KW-0391">Immunity</keyword>
<dbReference type="InterPro" id="IPR036179">
    <property type="entry name" value="Ig-like_dom_sf"/>
</dbReference>
<dbReference type="Proteomes" id="UP000694403">
    <property type="component" value="Unplaced"/>
</dbReference>
<dbReference type="InterPro" id="IPR007110">
    <property type="entry name" value="Ig-like_dom"/>
</dbReference>
<protein>
    <recommendedName>
        <fullName evidence="5">Ig-like domain-containing protein</fullName>
    </recommendedName>
</protein>
<keyword evidence="2" id="KW-1064">Adaptive immunity</keyword>
<keyword evidence="7" id="KW-1185">Reference proteome</keyword>
<dbReference type="PROSITE" id="PS50835">
    <property type="entry name" value="IG_LIKE"/>
    <property type="match status" value="1"/>
</dbReference>
<feature type="region of interest" description="Disordered" evidence="4">
    <location>
        <begin position="96"/>
        <end position="136"/>
    </location>
</feature>
<evidence type="ECO:0000256" key="3">
    <source>
        <dbReference type="ARBA" id="ARBA00043265"/>
    </source>
</evidence>
<keyword evidence="3" id="KW-1280">Immunoglobulin</keyword>
<feature type="domain" description="Ig-like" evidence="5">
    <location>
        <begin position="5"/>
        <end position="87"/>
    </location>
</feature>
<feature type="region of interest" description="Disordered" evidence="4">
    <location>
        <begin position="177"/>
        <end position="207"/>
    </location>
</feature>
<dbReference type="InterPro" id="IPR013783">
    <property type="entry name" value="Ig-like_fold"/>
</dbReference>
<evidence type="ECO:0000256" key="1">
    <source>
        <dbReference type="ARBA" id="ARBA00022859"/>
    </source>
</evidence>
<feature type="compositionally biased region" description="Polar residues" evidence="4">
    <location>
        <begin position="179"/>
        <end position="192"/>
    </location>
</feature>
<reference evidence="6" key="2">
    <citation type="submission" date="2025-09" db="UniProtKB">
        <authorList>
            <consortium name="Ensembl"/>
        </authorList>
    </citation>
    <scope>IDENTIFICATION</scope>
</reference>